<dbReference type="Pfam" id="PF00069">
    <property type="entry name" value="Pkinase"/>
    <property type="match status" value="1"/>
</dbReference>
<dbReference type="PROSITE" id="PS50011">
    <property type="entry name" value="PROTEIN_KINASE_DOM"/>
    <property type="match status" value="1"/>
</dbReference>
<comment type="function">
    <text evidence="14">CIPK serine-threonine protein kinases interact with CBL proteins. Binding of a CBL protein to the regulatory NAF domain of CIPK protein lead to the activation of the kinase in a calcium-dependent manner.</text>
</comment>
<keyword evidence="5" id="KW-0479">Metal-binding</keyword>
<dbReference type="PROSITE" id="PS00107">
    <property type="entry name" value="PROTEIN_KINASE_ATP"/>
    <property type="match status" value="1"/>
</dbReference>
<evidence type="ECO:0000256" key="11">
    <source>
        <dbReference type="ARBA" id="ARBA00024334"/>
    </source>
</evidence>
<evidence type="ECO:0000256" key="12">
    <source>
        <dbReference type="ARBA" id="ARBA00047899"/>
    </source>
</evidence>
<keyword evidence="8 19" id="KW-0418">Kinase</keyword>
<protein>
    <recommendedName>
        <fullName evidence="2">non-specific serine/threonine protein kinase</fullName>
        <ecNumber evidence="2">2.7.11.1</ecNumber>
    </recommendedName>
</protein>
<accession>A0AAV8E2I4</accession>
<evidence type="ECO:0000256" key="2">
    <source>
        <dbReference type="ARBA" id="ARBA00012513"/>
    </source>
</evidence>
<evidence type="ECO:0000256" key="16">
    <source>
        <dbReference type="RuleBase" id="RU000304"/>
    </source>
</evidence>
<organism evidence="19 20">
    <name type="scientific">Rhynchospora pubera</name>
    <dbReference type="NCBI Taxonomy" id="906938"/>
    <lineage>
        <taxon>Eukaryota</taxon>
        <taxon>Viridiplantae</taxon>
        <taxon>Streptophyta</taxon>
        <taxon>Embryophyta</taxon>
        <taxon>Tracheophyta</taxon>
        <taxon>Spermatophyta</taxon>
        <taxon>Magnoliopsida</taxon>
        <taxon>Liliopsida</taxon>
        <taxon>Poales</taxon>
        <taxon>Cyperaceae</taxon>
        <taxon>Cyperoideae</taxon>
        <taxon>Rhynchosporeae</taxon>
        <taxon>Rhynchospora</taxon>
    </lineage>
</organism>
<dbReference type="EC" id="2.7.11.1" evidence="2"/>
<evidence type="ECO:0000313" key="20">
    <source>
        <dbReference type="Proteomes" id="UP001140206"/>
    </source>
</evidence>
<dbReference type="Gene3D" id="1.10.510.10">
    <property type="entry name" value="Transferase(Phosphotransferase) domain 1"/>
    <property type="match status" value="1"/>
</dbReference>
<comment type="catalytic activity">
    <reaction evidence="13">
        <text>L-seryl-[protein] + ATP = O-phospho-L-seryl-[protein] + ADP + H(+)</text>
        <dbReference type="Rhea" id="RHEA:17989"/>
        <dbReference type="Rhea" id="RHEA-COMP:9863"/>
        <dbReference type="Rhea" id="RHEA-COMP:11604"/>
        <dbReference type="ChEBI" id="CHEBI:15378"/>
        <dbReference type="ChEBI" id="CHEBI:29999"/>
        <dbReference type="ChEBI" id="CHEBI:30616"/>
        <dbReference type="ChEBI" id="CHEBI:83421"/>
        <dbReference type="ChEBI" id="CHEBI:456216"/>
        <dbReference type="EC" id="2.7.11.1"/>
    </reaction>
</comment>
<dbReference type="SUPFAM" id="SSF56112">
    <property type="entry name" value="Protein kinase-like (PK-like)"/>
    <property type="match status" value="1"/>
</dbReference>
<dbReference type="InterPro" id="IPR050205">
    <property type="entry name" value="CDPK_Ser/Thr_kinases"/>
</dbReference>
<evidence type="ECO:0000256" key="13">
    <source>
        <dbReference type="ARBA" id="ARBA00048679"/>
    </source>
</evidence>
<dbReference type="CDD" id="cd05117">
    <property type="entry name" value="STKc_CAMK"/>
    <property type="match status" value="1"/>
</dbReference>
<keyword evidence="10 15" id="KW-0067">ATP-binding</keyword>
<evidence type="ECO:0000256" key="5">
    <source>
        <dbReference type="ARBA" id="ARBA00022723"/>
    </source>
</evidence>
<dbReference type="GO" id="GO:0004674">
    <property type="term" value="F:protein serine/threonine kinase activity"/>
    <property type="evidence" value="ECO:0007669"/>
    <property type="project" value="UniProtKB-KW"/>
</dbReference>
<dbReference type="GO" id="GO:0005524">
    <property type="term" value="F:ATP binding"/>
    <property type="evidence" value="ECO:0007669"/>
    <property type="project" value="UniProtKB-UniRule"/>
</dbReference>
<dbReference type="AlphaFoldDB" id="A0AAV8E2I4"/>
<evidence type="ECO:0000256" key="6">
    <source>
        <dbReference type="ARBA" id="ARBA00022737"/>
    </source>
</evidence>
<dbReference type="FunFam" id="3.30.200.20:FF:000004">
    <property type="entry name" value="Calcium-dependent protein kinase 1"/>
    <property type="match status" value="1"/>
</dbReference>
<dbReference type="GO" id="GO:0046872">
    <property type="term" value="F:metal ion binding"/>
    <property type="evidence" value="ECO:0007669"/>
    <property type="project" value="UniProtKB-KW"/>
</dbReference>
<dbReference type="InterPro" id="IPR008271">
    <property type="entry name" value="Ser/Thr_kinase_AS"/>
</dbReference>
<comment type="similarity">
    <text evidence="1">Belongs to the protein kinase superfamily. CAMK Ser/Thr protein kinase family. SNF1 subfamily.</text>
</comment>
<evidence type="ECO:0000256" key="3">
    <source>
        <dbReference type="ARBA" id="ARBA00022527"/>
    </source>
</evidence>
<dbReference type="InterPro" id="IPR017441">
    <property type="entry name" value="Protein_kinase_ATP_BS"/>
</dbReference>
<sequence length="329" mass="37649">MEMNWSSRSTMADSSRNPRKRNREALPTADEVPDQYIKKLKEDETDFFSTYDLGQKLGAGAFGTTHLCTAKATGLKYACKIIQKAKLVSQEDIDDLRNEVRIMKHLPLHDNIVQFQGAYEDDQRVYLVMELCQGGELFDKIVDRGFYTEPDAAVTIKAVIQATEVCHEHGVMHRDLKPENLLYTSKEKNARLKAIDFGLSTFFHPGQRFHQQVGSYWYMAPEVVFGNYGQEADIWSAGIILYILLCGKPPFSYETGLEAEEAITSGVFDYQDGRWSEISEDAKDLVKGMLNRDPRKRLTVKQVLEHPWLAKMEAQIKARKRRPKRRASS</sequence>
<evidence type="ECO:0000256" key="4">
    <source>
        <dbReference type="ARBA" id="ARBA00022679"/>
    </source>
</evidence>
<evidence type="ECO:0000256" key="15">
    <source>
        <dbReference type="PROSITE-ProRule" id="PRU10141"/>
    </source>
</evidence>
<keyword evidence="4" id="KW-0808">Transferase</keyword>
<keyword evidence="3 16" id="KW-0723">Serine/threonine-protein kinase</keyword>
<feature type="binding site" evidence="15">
    <location>
        <position position="80"/>
    </location>
    <ligand>
        <name>ATP</name>
        <dbReference type="ChEBI" id="CHEBI:30616"/>
    </ligand>
</feature>
<dbReference type="EMBL" id="JAMFTS010000003">
    <property type="protein sequence ID" value="KAJ4775663.1"/>
    <property type="molecule type" value="Genomic_DNA"/>
</dbReference>
<comment type="similarity">
    <text evidence="11">Belongs to the protein kinase superfamily. Ser/Thr protein kinase family. CDPK subfamily.</text>
</comment>
<reference evidence="19" key="1">
    <citation type="submission" date="2022-08" db="EMBL/GenBank/DDBJ databases">
        <authorList>
            <person name="Marques A."/>
        </authorList>
    </citation>
    <scope>NUCLEOTIDE SEQUENCE</scope>
    <source>
        <strain evidence="19">RhyPub2mFocal</strain>
        <tissue evidence="19">Leaves</tissue>
    </source>
</reference>
<proteinExistence type="inferred from homology"/>
<feature type="domain" description="Protein kinase" evidence="18">
    <location>
        <begin position="51"/>
        <end position="309"/>
    </location>
</feature>
<feature type="compositionally biased region" description="Polar residues" evidence="17">
    <location>
        <begin position="1"/>
        <end position="15"/>
    </location>
</feature>
<keyword evidence="6" id="KW-0677">Repeat</keyword>
<gene>
    <name evidence="19" type="ORF">LUZ62_059920</name>
</gene>
<comment type="catalytic activity">
    <reaction evidence="12">
        <text>L-threonyl-[protein] + ATP = O-phospho-L-threonyl-[protein] + ADP + H(+)</text>
        <dbReference type="Rhea" id="RHEA:46608"/>
        <dbReference type="Rhea" id="RHEA-COMP:11060"/>
        <dbReference type="Rhea" id="RHEA-COMP:11605"/>
        <dbReference type="ChEBI" id="CHEBI:15378"/>
        <dbReference type="ChEBI" id="CHEBI:30013"/>
        <dbReference type="ChEBI" id="CHEBI:30616"/>
        <dbReference type="ChEBI" id="CHEBI:61977"/>
        <dbReference type="ChEBI" id="CHEBI:456216"/>
        <dbReference type="EC" id="2.7.11.1"/>
    </reaction>
</comment>
<evidence type="ECO:0000256" key="8">
    <source>
        <dbReference type="ARBA" id="ARBA00022777"/>
    </source>
</evidence>
<dbReference type="Gene3D" id="3.30.200.20">
    <property type="entry name" value="Phosphorylase Kinase, domain 1"/>
    <property type="match status" value="1"/>
</dbReference>
<evidence type="ECO:0000256" key="10">
    <source>
        <dbReference type="ARBA" id="ARBA00022840"/>
    </source>
</evidence>
<keyword evidence="9" id="KW-0106">Calcium</keyword>
<name>A0AAV8E2I4_9POAL</name>
<evidence type="ECO:0000256" key="9">
    <source>
        <dbReference type="ARBA" id="ARBA00022837"/>
    </source>
</evidence>
<dbReference type="Proteomes" id="UP001140206">
    <property type="component" value="Chromosome 3"/>
</dbReference>
<keyword evidence="20" id="KW-1185">Reference proteome</keyword>
<dbReference type="InterPro" id="IPR011009">
    <property type="entry name" value="Kinase-like_dom_sf"/>
</dbReference>
<dbReference type="PANTHER" id="PTHR24349">
    <property type="entry name" value="SERINE/THREONINE-PROTEIN KINASE"/>
    <property type="match status" value="1"/>
</dbReference>
<dbReference type="PROSITE" id="PS00108">
    <property type="entry name" value="PROTEIN_KINASE_ST"/>
    <property type="match status" value="1"/>
</dbReference>
<evidence type="ECO:0000256" key="14">
    <source>
        <dbReference type="ARBA" id="ARBA00058225"/>
    </source>
</evidence>
<evidence type="ECO:0000313" key="19">
    <source>
        <dbReference type="EMBL" id="KAJ4775663.1"/>
    </source>
</evidence>
<keyword evidence="7 15" id="KW-0547">Nucleotide-binding</keyword>
<comment type="caution">
    <text evidence="19">The sequence shown here is derived from an EMBL/GenBank/DDBJ whole genome shotgun (WGS) entry which is preliminary data.</text>
</comment>
<evidence type="ECO:0000259" key="18">
    <source>
        <dbReference type="PROSITE" id="PS50011"/>
    </source>
</evidence>
<evidence type="ECO:0000256" key="7">
    <source>
        <dbReference type="ARBA" id="ARBA00022741"/>
    </source>
</evidence>
<dbReference type="InterPro" id="IPR000719">
    <property type="entry name" value="Prot_kinase_dom"/>
</dbReference>
<dbReference type="FunFam" id="1.10.510.10:FF:000571">
    <property type="entry name" value="Maternal embryonic leucine zipper kinase"/>
    <property type="match status" value="1"/>
</dbReference>
<dbReference type="PIRSF" id="PIRSF000654">
    <property type="entry name" value="Integrin-linked_kinase"/>
    <property type="match status" value="1"/>
</dbReference>
<feature type="region of interest" description="Disordered" evidence="17">
    <location>
        <begin position="1"/>
        <end position="32"/>
    </location>
</feature>
<dbReference type="SMART" id="SM00220">
    <property type="entry name" value="S_TKc"/>
    <property type="match status" value="1"/>
</dbReference>
<evidence type="ECO:0000256" key="17">
    <source>
        <dbReference type="SAM" id="MobiDB-lite"/>
    </source>
</evidence>
<evidence type="ECO:0000256" key="1">
    <source>
        <dbReference type="ARBA" id="ARBA00006234"/>
    </source>
</evidence>